<dbReference type="EMBL" id="OZ034817">
    <property type="protein sequence ID" value="CAL1380975.1"/>
    <property type="molecule type" value="Genomic_DNA"/>
</dbReference>
<feature type="region of interest" description="Disordered" evidence="1">
    <location>
        <begin position="105"/>
        <end position="133"/>
    </location>
</feature>
<dbReference type="AlphaFoldDB" id="A0AAV2E636"/>
<organism evidence="2 3">
    <name type="scientific">Linum trigynum</name>
    <dbReference type="NCBI Taxonomy" id="586398"/>
    <lineage>
        <taxon>Eukaryota</taxon>
        <taxon>Viridiplantae</taxon>
        <taxon>Streptophyta</taxon>
        <taxon>Embryophyta</taxon>
        <taxon>Tracheophyta</taxon>
        <taxon>Spermatophyta</taxon>
        <taxon>Magnoliopsida</taxon>
        <taxon>eudicotyledons</taxon>
        <taxon>Gunneridae</taxon>
        <taxon>Pentapetalae</taxon>
        <taxon>rosids</taxon>
        <taxon>fabids</taxon>
        <taxon>Malpighiales</taxon>
        <taxon>Linaceae</taxon>
        <taxon>Linum</taxon>
    </lineage>
</organism>
<sequence>MRGGHCCDARGSLWARLPQVETGTMDTYKQRHGKSLRGFTMKKSPRVSLRHGVRYSTSRKETGDYLRAGKESAHHRMDLHQGRRRGKEVETSLQTNESLIIEAQPRQSPMVTQRRDERIPRRQARPVRENQLSSMSDDILPMADPVHPQAMTRRRRMILEDESEDDLPILRKSMQPSRRQFKGRVTNPRKIPSLSVLRSWWGRHHLERDLPSIHRVSYVRRSFRKLRLGRERVSSERLTSTGVNKLRP</sequence>
<protein>
    <submittedName>
        <fullName evidence="2">Uncharacterized protein</fullName>
    </submittedName>
</protein>
<evidence type="ECO:0000313" key="3">
    <source>
        <dbReference type="Proteomes" id="UP001497516"/>
    </source>
</evidence>
<feature type="compositionally biased region" description="Basic and acidic residues" evidence="1">
    <location>
        <begin position="71"/>
        <end position="81"/>
    </location>
</feature>
<evidence type="ECO:0000313" key="2">
    <source>
        <dbReference type="EMBL" id="CAL1380975.1"/>
    </source>
</evidence>
<reference evidence="2 3" key="1">
    <citation type="submission" date="2024-04" db="EMBL/GenBank/DDBJ databases">
        <authorList>
            <person name="Fracassetti M."/>
        </authorList>
    </citation>
    <scope>NUCLEOTIDE SEQUENCE [LARGE SCALE GENOMIC DNA]</scope>
</reference>
<accession>A0AAV2E636</accession>
<evidence type="ECO:0000256" key="1">
    <source>
        <dbReference type="SAM" id="MobiDB-lite"/>
    </source>
</evidence>
<keyword evidence="3" id="KW-1185">Reference proteome</keyword>
<proteinExistence type="predicted"/>
<gene>
    <name evidence="2" type="ORF">LTRI10_LOCUS22387</name>
</gene>
<name>A0AAV2E636_9ROSI</name>
<dbReference type="Proteomes" id="UP001497516">
    <property type="component" value="Chromosome 4"/>
</dbReference>
<feature type="region of interest" description="Disordered" evidence="1">
    <location>
        <begin position="71"/>
        <end position="93"/>
    </location>
</feature>